<accession>A0A9K3PG36</accession>
<proteinExistence type="predicted"/>
<evidence type="ECO:0000256" key="1">
    <source>
        <dbReference type="SAM" id="Phobius"/>
    </source>
</evidence>
<name>A0A9K3PG36_9STRA</name>
<keyword evidence="1" id="KW-1133">Transmembrane helix</keyword>
<reference evidence="2" key="1">
    <citation type="journal article" date="2021" name="Sci. Rep.">
        <title>Diploid genomic architecture of Nitzschia inconspicua, an elite biomass production diatom.</title>
        <authorList>
            <person name="Oliver A."/>
            <person name="Podell S."/>
            <person name="Pinowska A."/>
            <person name="Traller J.C."/>
            <person name="Smith S.R."/>
            <person name="McClure R."/>
            <person name="Beliaev A."/>
            <person name="Bohutskyi P."/>
            <person name="Hill E.A."/>
            <person name="Rabines A."/>
            <person name="Zheng H."/>
            <person name="Allen L.Z."/>
            <person name="Kuo A."/>
            <person name="Grigoriev I.V."/>
            <person name="Allen A.E."/>
            <person name="Hazlebeck D."/>
            <person name="Allen E.E."/>
        </authorList>
    </citation>
    <scope>NUCLEOTIDE SEQUENCE</scope>
    <source>
        <strain evidence="2">Hildebrandi</strain>
    </source>
</reference>
<comment type="caution">
    <text evidence="2">The sequence shown here is derived from an EMBL/GenBank/DDBJ whole genome shotgun (WGS) entry which is preliminary data.</text>
</comment>
<reference evidence="2" key="2">
    <citation type="submission" date="2021-04" db="EMBL/GenBank/DDBJ databases">
        <authorList>
            <person name="Podell S."/>
        </authorList>
    </citation>
    <scope>NUCLEOTIDE SEQUENCE</scope>
    <source>
        <strain evidence="2">Hildebrandi</strain>
    </source>
</reference>
<keyword evidence="3" id="KW-1185">Reference proteome</keyword>
<dbReference type="Proteomes" id="UP000693970">
    <property type="component" value="Unassembled WGS sequence"/>
</dbReference>
<dbReference type="EMBL" id="JAGRRH010000022">
    <property type="protein sequence ID" value="KAG7345491.1"/>
    <property type="molecule type" value="Genomic_DNA"/>
</dbReference>
<gene>
    <name evidence="2" type="ORF">IV203_033022</name>
</gene>
<evidence type="ECO:0000313" key="2">
    <source>
        <dbReference type="EMBL" id="KAG7345491.1"/>
    </source>
</evidence>
<organism evidence="2 3">
    <name type="scientific">Nitzschia inconspicua</name>
    <dbReference type="NCBI Taxonomy" id="303405"/>
    <lineage>
        <taxon>Eukaryota</taxon>
        <taxon>Sar</taxon>
        <taxon>Stramenopiles</taxon>
        <taxon>Ochrophyta</taxon>
        <taxon>Bacillariophyta</taxon>
        <taxon>Bacillariophyceae</taxon>
        <taxon>Bacillariophycidae</taxon>
        <taxon>Bacillariales</taxon>
        <taxon>Bacillariaceae</taxon>
        <taxon>Nitzschia</taxon>
    </lineage>
</organism>
<keyword evidence="1" id="KW-0812">Transmembrane</keyword>
<dbReference type="AlphaFoldDB" id="A0A9K3PG36"/>
<feature type="transmembrane region" description="Helical" evidence="1">
    <location>
        <begin position="12"/>
        <end position="30"/>
    </location>
</feature>
<evidence type="ECO:0000313" key="3">
    <source>
        <dbReference type="Proteomes" id="UP000693970"/>
    </source>
</evidence>
<protein>
    <submittedName>
        <fullName evidence="2">Uncharacterized protein</fullName>
    </submittedName>
</protein>
<dbReference type="OrthoDB" id="44769at2759"/>
<sequence>MKKCQLNKKLTRLASLVLILVYVVTLTRVYKRHFDSSLQPNMVAVTARESLRLPLQQHALKRVNCRATNSSSRTLINYNTTVTPMGQSREKLQLKMNRVHADNTNAPLENLWNISDYLPVWMKEYFEWHSEKRQELSIDAWKAGKVAVLVLQCPTKTIFDDWIMHFTMIPYVLRIAFETNRIFLIDCGIPLPLTDFLVPPIGGMDWRFPNWLKASLAEGSVIRNQEGRRNVSKDQNSMVVLQIGYNMAAEALKTNGTDIDAPFAEVYHDFWRVSFTPSETVRKNIEKVIRSNHMAPTAYTSIYSSEETSNDNILGRVREILGCASQLHPGGPYFMMAVNEKLSQAASALAASQSVAIYTSPQEILHPVDKNSETSTSLVFLHHFVHLYLMGMGRCLLSTGPNGLASLAALIGYNSKCLLSQPHSCEWKMDSNDQSPLLEQNKQYFRREMPQKGSDFTSGGLVETSPHSTSSLPQWMEDYFVWHNHTKSNLNKANWNSTKYLIIGCLESHKNCGGISDRLKPLPMTLLQAYRYQRLLLIWWEKPKPLEEFLVPPSGGVDWMAPQWLRDNLKREMGERATGSWTGSFEQGEALLQGGHFKVSIVFKIQTPSAGENLFREKLQKDLSLLKGSSRDGSTYKEVFHHLFRRFFRPVPRIQDQIDEKMQAQGLIPGEYTAAHLRALYGKRNDRDLVEMVDLAVLGVNCASNLYPGRPVYFASDSSFATKAAKTYAHMHGLPVTSFGPSNVTEATSNPIHLDKDPDWRARNTSSYDATFVDLYMLAQSRCVAHSNGGYGSFGSLLSYDADCNMRFFKGSHKIKRCMWMSNNGERQDLAVPNVTMITMSL</sequence>
<keyword evidence="1" id="KW-0472">Membrane</keyword>